<evidence type="ECO:0000313" key="7">
    <source>
        <dbReference type="Proteomes" id="UP001166286"/>
    </source>
</evidence>
<evidence type="ECO:0000256" key="5">
    <source>
        <dbReference type="SAM" id="MobiDB-lite"/>
    </source>
</evidence>
<dbReference type="InterPro" id="IPR048281">
    <property type="entry name" value="COA6_fun"/>
</dbReference>
<evidence type="ECO:0000313" key="6">
    <source>
        <dbReference type="EMBL" id="KAK0517214.1"/>
    </source>
</evidence>
<dbReference type="PANTHER" id="PTHR47677">
    <property type="entry name" value="CYTOCHROME C OXIDASE ASSEMBLY FACTOR 6"/>
    <property type="match status" value="1"/>
</dbReference>
<evidence type="ECO:0000256" key="2">
    <source>
        <dbReference type="ARBA" id="ARBA00006425"/>
    </source>
</evidence>
<dbReference type="GO" id="GO:0005758">
    <property type="term" value="C:mitochondrial intermembrane space"/>
    <property type="evidence" value="ECO:0007669"/>
    <property type="project" value="TreeGrafter"/>
</dbReference>
<dbReference type="InterPro" id="IPR048280">
    <property type="entry name" value="COX6B-like"/>
</dbReference>
<dbReference type="Pfam" id="PF02297">
    <property type="entry name" value="COX6B"/>
    <property type="match status" value="1"/>
</dbReference>
<dbReference type="SUPFAM" id="SSF47694">
    <property type="entry name" value="Cytochrome c oxidase subunit h"/>
    <property type="match status" value="1"/>
</dbReference>
<dbReference type="GO" id="GO:0033617">
    <property type="term" value="P:mitochondrial respiratory chain complex IV assembly"/>
    <property type="evidence" value="ECO:0007669"/>
    <property type="project" value="TreeGrafter"/>
</dbReference>
<sequence>MGILSSSSSSPPSSKSGIDSPTPSPDGAFIAPSRQSRAVCYAARDRFFECLEKNGIIDSIKEKEKSEERCGMEEGELRRECVGSWVTYFKQRRVMEHNKKQTIEKLEKEGASVL</sequence>
<comment type="caution">
    <text evidence="6">The sequence shown here is derived from an EMBL/GenBank/DDBJ whole genome shotgun (WGS) entry which is preliminary data.</text>
</comment>
<evidence type="ECO:0000256" key="4">
    <source>
        <dbReference type="ARBA" id="ARBA00023157"/>
    </source>
</evidence>
<dbReference type="AlphaFoldDB" id="A0AA39V7W1"/>
<evidence type="ECO:0000256" key="1">
    <source>
        <dbReference type="ARBA" id="ARBA00004173"/>
    </source>
</evidence>
<reference evidence="6" key="1">
    <citation type="submission" date="2023-03" db="EMBL/GenBank/DDBJ databases">
        <title>Complete genome of Cladonia borealis.</title>
        <authorList>
            <person name="Park H."/>
        </authorList>
    </citation>
    <scope>NUCLEOTIDE SEQUENCE</scope>
    <source>
        <strain evidence="6">ANT050790</strain>
    </source>
</reference>
<dbReference type="InterPro" id="IPR036549">
    <property type="entry name" value="CX6/COA6-like_sf"/>
</dbReference>
<dbReference type="Proteomes" id="UP001166286">
    <property type="component" value="Unassembled WGS sequence"/>
</dbReference>
<keyword evidence="4" id="KW-1015">Disulfide bond</keyword>
<name>A0AA39V7W1_9LECA</name>
<feature type="region of interest" description="Disordered" evidence="5">
    <location>
        <begin position="1"/>
        <end position="29"/>
    </location>
</feature>
<feature type="compositionally biased region" description="Low complexity" evidence="5">
    <location>
        <begin position="1"/>
        <end position="16"/>
    </location>
</feature>
<proteinExistence type="inferred from homology"/>
<comment type="similarity">
    <text evidence="2">Belongs to the cytochrome c oxidase subunit 6B family.</text>
</comment>
<protein>
    <submittedName>
        <fullName evidence="6">Uncharacterized protein</fullName>
    </submittedName>
</protein>
<gene>
    <name evidence="6" type="ORF">JMJ35_000369</name>
</gene>
<evidence type="ECO:0000256" key="3">
    <source>
        <dbReference type="ARBA" id="ARBA00023128"/>
    </source>
</evidence>
<organism evidence="6 7">
    <name type="scientific">Cladonia borealis</name>
    <dbReference type="NCBI Taxonomy" id="184061"/>
    <lineage>
        <taxon>Eukaryota</taxon>
        <taxon>Fungi</taxon>
        <taxon>Dikarya</taxon>
        <taxon>Ascomycota</taxon>
        <taxon>Pezizomycotina</taxon>
        <taxon>Lecanoromycetes</taxon>
        <taxon>OSLEUM clade</taxon>
        <taxon>Lecanoromycetidae</taxon>
        <taxon>Lecanorales</taxon>
        <taxon>Lecanorineae</taxon>
        <taxon>Cladoniaceae</taxon>
        <taxon>Cladonia</taxon>
    </lineage>
</organism>
<dbReference type="Gene3D" id="1.10.10.140">
    <property type="entry name" value="Cytochrome c oxidase, subunit VIb"/>
    <property type="match status" value="1"/>
</dbReference>
<keyword evidence="3" id="KW-0496">Mitochondrion</keyword>
<keyword evidence="7" id="KW-1185">Reference proteome</keyword>
<comment type="subcellular location">
    <subcellularLocation>
        <location evidence="1">Mitochondrion</location>
    </subcellularLocation>
</comment>
<dbReference type="PANTHER" id="PTHR47677:SF1">
    <property type="entry name" value="CYTOCHROME C OXIDASE ASSEMBLY FACTOR 6"/>
    <property type="match status" value="1"/>
</dbReference>
<accession>A0AA39V7W1</accession>
<dbReference type="EMBL" id="JAFEKC020000001">
    <property type="protein sequence ID" value="KAK0517214.1"/>
    <property type="molecule type" value="Genomic_DNA"/>
</dbReference>